<sequence>MTEDTRAVQQFTRNHHSPADSADHISYMLHAFASHNTSTTDMGFMDTSLMGDVLHSAGDNKRPPDDNYDVTIEPMPLGAPSSNVKVTSFEGIDQDPSTPRTNMPLTGSVKSKEVMTSPSNQASMDANANLWVVSMGTAIEDPVLRMPQHARISSSRTEVVYSPVLVIPLSTEEISKLNLPQWVVPALSALLTCAFSPF</sequence>
<comment type="caution">
    <text evidence="1">The sequence shown here is derived from an EMBL/GenBank/DDBJ whole genome shotgun (WGS) entry which is preliminary data.</text>
</comment>
<dbReference type="Proteomes" id="UP001443914">
    <property type="component" value="Unassembled WGS sequence"/>
</dbReference>
<dbReference type="EMBL" id="JBDFQZ010000002">
    <property type="protein sequence ID" value="KAK9750298.1"/>
    <property type="molecule type" value="Genomic_DNA"/>
</dbReference>
<dbReference type="AlphaFoldDB" id="A0AAW1MN47"/>
<gene>
    <name evidence="1" type="ORF">RND81_02G185400</name>
</gene>
<accession>A0AAW1MN47</accession>
<protein>
    <submittedName>
        <fullName evidence="1">Uncharacterized protein</fullName>
    </submittedName>
</protein>
<reference evidence="1" key="1">
    <citation type="submission" date="2024-03" db="EMBL/GenBank/DDBJ databases">
        <title>WGS assembly of Saponaria officinalis var. Norfolk2.</title>
        <authorList>
            <person name="Jenkins J."/>
            <person name="Shu S."/>
            <person name="Grimwood J."/>
            <person name="Barry K."/>
            <person name="Goodstein D."/>
            <person name="Schmutz J."/>
            <person name="Leebens-Mack J."/>
            <person name="Osbourn A."/>
        </authorList>
    </citation>
    <scope>NUCLEOTIDE SEQUENCE [LARGE SCALE GENOMIC DNA]</scope>
    <source>
        <strain evidence="1">JIC</strain>
    </source>
</reference>
<evidence type="ECO:0000313" key="2">
    <source>
        <dbReference type="Proteomes" id="UP001443914"/>
    </source>
</evidence>
<organism evidence="1 2">
    <name type="scientific">Saponaria officinalis</name>
    <name type="common">Common soapwort</name>
    <name type="synonym">Lychnis saponaria</name>
    <dbReference type="NCBI Taxonomy" id="3572"/>
    <lineage>
        <taxon>Eukaryota</taxon>
        <taxon>Viridiplantae</taxon>
        <taxon>Streptophyta</taxon>
        <taxon>Embryophyta</taxon>
        <taxon>Tracheophyta</taxon>
        <taxon>Spermatophyta</taxon>
        <taxon>Magnoliopsida</taxon>
        <taxon>eudicotyledons</taxon>
        <taxon>Gunneridae</taxon>
        <taxon>Pentapetalae</taxon>
        <taxon>Caryophyllales</taxon>
        <taxon>Caryophyllaceae</taxon>
        <taxon>Caryophylleae</taxon>
        <taxon>Saponaria</taxon>
    </lineage>
</organism>
<evidence type="ECO:0000313" key="1">
    <source>
        <dbReference type="EMBL" id="KAK9750298.1"/>
    </source>
</evidence>
<proteinExistence type="predicted"/>
<name>A0AAW1MN47_SAPOF</name>
<keyword evidence="2" id="KW-1185">Reference proteome</keyword>